<feature type="domain" description="FAD-binding PCMH-type" evidence="2">
    <location>
        <begin position="24"/>
        <end position="192"/>
    </location>
</feature>
<keyword evidence="1" id="KW-0560">Oxidoreductase</keyword>
<dbReference type="InterPro" id="IPR006094">
    <property type="entry name" value="Oxid_FAD_bind_N"/>
</dbReference>
<reference evidence="3 4" key="1">
    <citation type="submission" date="2019-05" db="EMBL/GenBank/DDBJ databases">
        <authorList>
            <person name="Lee S.D."/>
        </authorList>
    </citation>
    <scope>NUCLEOTIDE SEQUENCE [LARGE SCALE GENOMIC DNA]</scope>
    <source>
        <strain evidence="3 4">C5-26</strain>
    </source>
</reference>
<proteinExistence type="predicted"/>
<dbReference type="InterPro" id="IPR016171">
    <property type="entry name" value="Vanillyl_alc_oxidase_C-sub2"/>
</dbReference>
<dbReference type="GO" id="GO:0016020">
    <property type="term" value="C:membrane"/>
    <property type="evidence" value="ECO:0007669"/>
    <property type="project" value="InterPro"/>
</dbReference>
<dbReference type="InterPro" id="IPR036318">
    <property type="entry name" value="FAD-bd_PCMH-like_sf"/>
</dbReference>
<dbReference type="SUPFAM" id="SSF56176">
    <property type="entry name" value="FAD-binding/transporter-associated domain-like"/>
    <property type="match status" value="1"/>
</dbReference>
<evidence type="ECO:0000313" key="3">
    <source>
        <dbReference type="EMBL" id="TWP38614.1"/>
    </source>
</evidence>
<organism evidence="3 4">
    <name type="scientific">Leekyejoonella antrihumi</name>
    <dbReference type="NCBI Taxonomy" id="1660198"/>
    <lineage>
        <taxon>Bacteria</taxon>
        <taxon>Bacillati</taxon>
        <taxon>Actinomycetota</taxon>
        <taxon>Actinomycetes</taxon>
        <taxon>Micrococcales</taxon>
        <taxon>Dermacoccaceae</taxon>
        <taxon>Leekyejoonella</taxon>
    </lineage>
</organism>
<evidence type="ECO:0000259" key="2">
    <source>
        <dbReference type="PROSITE" id="PS51387"/>
    </source>
</evidence>
<dbReference type="PANTHER" id="PTHR43762:SF1">
    <property type="entry name" value="D-ARABINONO-1,4-LACTONE OXIDASE"/>
    <property type="match status" value="1"/>
</dbReference>
<sequence>MTSARAGDPARAGVRRSLTGWGRTAASVADVFTVDDDEQVAMLVGSAGRRGVLARGLGRSYGDAAQNAGGLVLDMTARRAILQVDEATGVVEVEAGVSMDQLIRELLPLGWFVPVSPGTRQVTVGGAIAADVHGKNHHRDGSFGAHVQELTLVTGDGRVRRVVAGEPLFWATVGGMGLTGVILRARIRMKCVRTSTLLVDTRRCANLDDVLAQMEDDDRYDYSVAWVDCLARGAALGRSVLTRGRFATVDELPAPRRDHPLTFTSRTRLAAPPGWPNGLLNRYSVGAFNEAWFRKAPRARMGQPQSVGAFFHPLDGVAGWNRIYGSSGFLQYQVLVPLDSPDAIRQVVASFSSNGLASFLSVLKRMGSGNPGYLSFPRPGWTLTLDIPAGDPATGMLLDRLDEKILEVGGRSYFAKDSRMTARSAHAMYPRLSEWREVRDRFDPNGVFTSDLARRVQL</sequence>
<dbReference type="Proteomes" id="UP000320244">
    <property type="component" value="Unassembled WGS sequence"/>
</dbReference>
<dbReference type="RefSeq" id="WP_146315017.1">
    <property type="nucleotide sequence ID" value="NZ_VCQV01000002.1"/>
</dbReference>
<dbReference type="PROSITE" id="PS51387">
    <property type="entry name" value="FAD_PCMH"/>
    <property type="match status" value="1"/>
</dbReference>
<name>A0A563E9Z8_9MICO</name>
<dbReference type="InterPro" id="IPR016169">
    <property type="entry name" value="FAD-bd_PCMH_sub2"/>
</dbReference>
<dbReference type="Pfam" id="PF01565">
    <property type="entry name" value="FAD_binding_4"/>
    <property type="match status" value="1"/>
</dbReference>
<gene>
    <name evidence="3" type="ORF">FGL98_02170</name>
</gene>
<accession>A0A563E9Z8</accession>
<dbReference type="GO" id="GO:0071949">
    <property type="term" value="F:FAD binding"/>
    <property type="evidence" value="ECO:0007669"/>
    <property type="project" value="InterPro"/>
</dbReference>
<dbReference type="GO" id="GO:0003885">
    <property type="term" value="F:D-arabinono-1,4-lactone oxidase activity"/>
    <property type="evidence" value="ECO:0007669"/>
    <property type="project" value="InterPro"/>
</dbReference>
<evidence type="ECO:0000313" key="4">
    <source>
        <dbReference type="Proteomes" id="UP000320244"/>
    </source>
</evidence>
<evidence type="ECO:0000256" key="1">
    <source>
        <dbReference type="ARBA" id="ARBA00023002"/>
    </source>
</evidence>
<comment type="caution">
    <text evidence="3">The sequence shown here is derived from an EMBL/GenBank/DDBJ whole genome shotgun (WGS) entry which is preliminary data.</text>
</comment>
<dbReference type="InterPro" id="IPR010031">
    <property type="entry name" value="FAD_lactone_oxidase-like"/>
</dbReference>
<dbReference type="Pfam" id="PF04030">
    <property type="entry name" value="ALO"/>
    <property type="match status" value="1"/>
</dbReference>
<protein>
    <submittedName>
        <fullName evidence="3">FAD-binding oxidoreductase</fullName>
    </submittedName>
</protein>
<dbReference type="AlphaFoldDB" id="A0A563E9Z8"/>
<dbReference type="Gene3D" id="1.10.45.10">
    <property type="entry name" value="Vanillyl-alcohol Oxidase, Chain A, domain 4"/>
    <property type="match status" value="1"/>
</dbReference>
<dbReference type="InterPro" id="IPR007173">
    <property type="entry name" value="ALO_C"/>
</dbReference>
<dbReference type="EMBL" id="VCQV01000002">
    <property type="protein sequence ID" value="TWP38614.1"/>
    <property type="molecule type" value="Genomic_DNA"/>
</dbReference>
<keyword evidence="4" id="KW-1185">Reference proteome</keyword>
<dbReference type="OrthoDB" id="143770at2"/>
<dbReference type="Gene3D" id="3.30.465.10">
    <property type="match status" value="1"/>
</dbReference>
<reference evidence="3 4" key="2">
    <citation type="submission" date="2019-08" db="EMBL/GenBank/DDBJ databases">
        <title>Jejuicoccus antrihumi gen. nov., sp. nov., a new member of the family Dermacoccaceae isolated from a cave.</title>
        <authorList>
            <person name="Schumann P."/>
            <person name="Kim I.S."/>
        </authorList>
    </citation>
    <scope>NUCLEOTIDE SEQUENCE [LARGE SCALE GENOMIC DNA]</scope>
    <source>
        <strain evidence="3 4">C5-26</strain>
    </source>
</reference>
<dbReference type="InterPro" id="IPR016166">
    <property type="entry name" value="FAD-bd_PCMH"/>
</dbReference>
<dbReference type="PANTHER" id="PTHR43762">
    <property type="entry name" value="L-GULONOLACTONE OXIDASE"/>
    <property type="match status" value="1"/>
</dbReference>